<evidence type="ECO:0000313" key="1">
    <source>
        <dbReference type="EMBL" id="KYM97456.1"/>
    </source>
</evidence>
<keyword evidence="2" id="KW-1185">Reference proteome</keyword>
<organism evidence="1 2">
    <name type="scientific">Cyphomyrmex costatus</name>
    <dbReference type="NCBI Taxonomy" id="456900"/>
    <lineage>
        <taxon>Eukaryota</taxon>
        <taxon>Metazoa</taxon>
        <taxon>Ecdysozoa</taxon>
        <taxon>Arthropoda</taxon>
        <taxon>Hexapoda</taxon>
        <taxon>Insecta</taxon>
        <taxon>Pterygota</taxon>
        <taxon>Neoptera</taxon>
        <taxon>Endopterygota</taxon>
        <taxon>Hymenoptera</taxon>
        <taxon>Apocrita</taxon>
        <taxon>Aculeata</taxon>
        <taxon>Formicoidea</taxon>
        <taxon>Formicidae</taxon>
        <taxon>Myrmicinae</taxon>
        <taxon>Cyphomyrmex</taxon>
    </lineage>
</organism>
<gene>
    <name evidence="1" type="ORF">ALC62_11748</name>
</gene>
<proteinExistence type="predicted"/>
<sequence length="97" mass="10663">MKKAIINRYYRAIPRDIDHDSTTLFRKKGLSGIYRSILGAATEGGSPGKGCGKSAEEVRQVILFANGVLVFECSCPGMSIRLLIKIKETAYLVERLA</sequence>
<reference evidence="1 2" key="1">
    <citation type="submission" date="2016-03" db="EMBL/GenBank/DDBJ databases">
        <title>Cyphomyrmex costatus WGS genome.</title>
        <authorList>
            <person name="Nygaard S."/>
            <person name="Hu H."/>
            <person name="Boomsma J."/>
            <person name="Zhang G."/>
        </authorList>
    </citation>
    <scope>NUCLEOTIDE SEQUENCE [LARGE SCALE GENOMIC DNA]</scope>
    <source>
        <strain evidence="1">MS0001</strain>
        <tissue evidence="1">Whole body</tissue>
    </source>
</reference>
<dbReference type="AlphaFoldDB" id="A0A195CB80"/>
<accession>A0A195CB80</accession>
<evidence type="ECO:0000313" key="2">
    <source>
        <dbReference type="Proteomes" id="UP000078542"/>
    </source>
</evidence>
<protein>
    <submittedName>
        <fullName evidence="1">Uncharacterized protein</fullName>
    </submittedName>
</protein>
<dbReference type="Proteomes" id="UP000078542">
    <property type="component" value="Unassembled WGS sequence"/>
</dbReference>
<dbReference type="EMBL" id="KQ978068">
    <property type="protein sequence ID" value="KYM97456.1"/>
    <property type="molecule type" value="Genomic_DNA"/>
</dbReference>
<name>A0A195CB80_9HYME</name>